<dbReference type="InterPro" id="IPR002850">
    <property type="entry name" value="PIN_toxin-like"/>
</dbReference>
<evidence type="ECO:0000313" key="2">
    <source>
        <dbReference type="EMBL" id="MYC96393.1"/>
    </source>
</evidence>
<dbReference type="EMBL" id="VXMH01000079">
    <property type="protein sequence ID" value="MYC96393.1"/>
    <property type="molecule type" value="Genomic_DNA"/>
</dbReference>
<evidence type="ECO:0000259" key="1">
    <source>
        <dbReference type="Pfam" id="PF13470"/>
    </source>
</evidence>
<proteinExistence type="predicted"/>
<feature type="domain" description="PIN" evidence="1">
    <location>
        <begin position="6"/>
        <end position="116"/>
    </location>
</feature>
<organism evidence="2">
    <name type="scientific">Caldilineaceae bacterium SB0661_bin_32</name>
    <dbReference type="NCBI Taxonomy" id="2605255"/>
    <lineage>
        <taxon>Bacteria</taxon>
        <taxon>Bacillati</taxon>
        <taxon>Chloroflexota</taxon>
        <taxon>Caldilineae</taxon>
        <taxon>Caldilineales</taxon>
        <taxon>Caldilineaceae</taxon>
    </lineage>
</organism>
<dbReference type="AlphaFoldDB" id="A0A6B1DAD3"/>
<reference evidence="2" key="1">
    <citation type="submission" date="2019-09" db="EMBL/GenBank/DDBJ databases">
        <title>Characterisation of the sponge microbiome using genome-centric metagenomics.</title>
        <authorList>
            <person name="Engelberts J.P."/>
            <person name="Robbins S.J."/>
            <person name="De Goeij J.M."/>
            <person name="Aranda M."/>
            <person name="Bell S.C."/>
            <person name="Webster N.S."/>
        </authorList>
    </citation>
    <scope>NUCLEOTIDE SEQUENCE</scope>
    <source>
        <strain evidence="2">SB0661_bin_32</strain>
    </source>
</reference>
<protein>
    <submittedName>
        <fullName evidence="2">Putative toxin-antitoxin system toxin component, PIN family</fullName>
    </submittedName>
</protein>
<comment type="caution">
    <text evidence="2">The sequence shown here is derived from an EMBL/GenBank/DDBJ whole genome shotgun (WGS) entry which is preliminary data.</text>
</comment>
<dbReference type="Pfam" id="PF13470">
    <property type="entry name" value="PIN_3"/>
    <property type="match status" value="1"/>
</dbReference>
<name>A0A6B1DAD3_9CHLR</name>
<dbReference type="NCBIfam" id="TIGR00305">
    <property type="entry name" value="putative toxin-antitoxin system toxin component, PIN family"/>
    <property type="match status" value="1"/>
</dbReference>
<dbReference type="PANTHER" id="PTHR34610">
    <property type="entry name" value="SSL7007 PROTEIN"/>
    <property type="match status" value="1"/>
</dbReference>
<dbReference type="PANTHER" id="PTHR34610:SF3">
    <property type="entry name" value="SSL7007 PROTEIN"/>
    <property type="match status" value="1"/>
</dbReference>
<dbReference type="SUPFAM" id="SSF88723">
    <property type="entry name" value="PIN domain-like"/>
    <property type="match status" value="1"/>
</dbReference>
<sequence length="142" mass="16118">MNAPQIVVDTSVFISALLSQQGASYRLLTLIGRGLFDVNLSISLFAEYEAVAKRMLDQLPLSEQDLEEILDYLCAVANRRSVFFLWRPFLPDPGDDMVLELAVAARVQYIVTYNRRDFRGSEQFGIQIVTPKEFLDQIGLLQ</sequence>
<dbReference type="InterPro" id="IPR029060">
    <property type="entry name" value="PIN-like_dom_sf"/>
</dbReference>
<dbReference type="InterPro" id="IPR002716">
    <property type="entry name" value="PIN_dom"/>
</dbReference>
<accession>A0A6B1DAD3</accession>
<gene>
    <name evidence="2" type="ORF">F4X14_15625</name>
</gene>